<accession>A0A3P3VXK9</accession>
<name>A0A3P3VXK9_9FLAO</name>
<proteinExistence type="predicted"/>
<dbReference type="AlphaFoldDB" id="A0A3P3VXK9"/>
<dbReference type="RefSeq" id="WP_125014291.1">
    <property type="nucleotide sequence ID" value="NZ_RQVR01000037.1"/>
</dbReference>
<sequence>MQSTIEIRNIIKKWLNDVFQDSAIPKNVLALNFHIQRTHDEFEIYLTGHDDFHHVHDTWLLSEVYEPKANYQGLGKDSIRLSDQEMYDIYKLEVFEFIKDKIDDYPEYVHYFNCRYPVGMPELLFERSLL</sequence>
<comment type="caution">
    <text evidence="1">The sequence shown here is derived from an EMBL/GenBank/DDBJ whole genome shotgun (WGS) entry which is preliminary data.</text>
</comment>
<organism evidence="1 2">
    <name type="scientific">Flavobacterium macacae</name>
    <dbReference type="NCBI Taxonomy" id="2488993"/>
    <lineage>
        <taxon>Bacteria</taxon>
        <taxon>Pseudomonadati</taxon>
        <taxon>Bacteroidota</taxon>
        <taxon>Flavobacteriia</taxon>
        <taxon>Flavobacteriales</taxon>
        <taxon>Flavobacteriaceae</taxon>
        <taxon>Flavobacterium</taxon>
    </lineage>
</organism>
<protein>
    <submittedName>
        <fullName evidence="1">Uncharacterized protein</fullName>
    </submittedName>
</protein>
<reference evidence="1 2" key="1">
    <citation type="submission" date="2018-11" db="EMBL/GenBank/DDBJ databases">
        <title>Flavobacterium sp. nov., YIM 102600 draft genome.</title>
        <authorList>
            <person name="Li G."/>
            <person name="Jiang Y."/>
        </authorList>
    </citation>
    <scope>NUCLEOTIDE SEQUENCE [LARGE SCALE GENOMIC DNA]</scope>
    <source>
        <strain evidence="1 2">YIM 102600</strain>
    </source>
</reference>
<evidence type="ECO:0000313" key="2">
    <source>
        <dbReference type="Proteomes" id="UP000271937"/>
    </source>
</evidence>
<dbReference type="Proteomes" id="UP000271937">
    <property type="component" value="Unassembled WGS sequence"/>
</dbReference>
<gene>
    <name evidence="1" type="ORF">EG849_15315</name>
</gene>
<keyword evidence="2" id="KW-1185">Reference proteome</keyword>
<evidence type="ECO:0000313" key="1">
    <source>
        <dbReference type="EMBL" id="RRJ87430.1"/>
    </source>
</evidence>
<dbReference type="EMBL" id="RQVR01000037">
    <property type="protein sequence ID" value="RRJ87430.1"/>
    <property type="molecule type" value="Genomic_DNA"/>
</dbReference>